<organism evidence="2 3">
    <name type="scientific">Gluconacetobacter sacchari</name>
    <dbReference type="NCBI Taxonomy" id="92759"/>
    <lineage>
        <taxon>Bacteria</taxon>
        <taxon>Pseudomonadati</taxon>
        <taxon>Pseudomonadota</taxon>
        <taxon>Alphaproteobacteria</taxon>
        <taxon>Acetobacterales</taxon>
        <taxon>Acetobacteraceae</taxon>
        <taxon>Gluconacetobacter</taxon>
    </lineage>
</organism>
<name>A0A7W4ICN3_9PROT</name>
<dbReference type="AlphaFoldDB" id="A0A7W4ICN3"/>
<dbReference type="Proteomes" id="UP000589085">
    <property type="component" value="Unassembled WGS sequence"/>
</dbReference>
<accession>A0A7W4ICN3</accession>
<comment type="caution">
    <text evidence="2">The sequence shown here is derived from an EMBL/GenBank/DDBJ whole genome shotgun (WGS) entry which is preliminary data.</text>
</comment>
<sequence>MQTQAAHALAADPRNVQALAQEIASIPAGTDPDEALCTLLTMTLDQARMAQEGGQRFGQRCLDAVSRHLADLSRKGAVTMAGTIAIARCYVRAGLPVPAGLEPGEQPTPHQTSPHSAREDTSPEAAFAALSASLLGDIGDDPSILHQTFAEILPGIPPDARSMLCRVAAANPDPRFEQLACAWLLDTSEQVRSAALEGLADRLAAGRLSPRALGRLAVLRSWIVDDPVRRRVDALIRSAIRSGISQDTHIAPSHRIIGCHSSPIDGSGAQSLAIALQKGRSRAIAMVLLKQRFGVKDAYIVPCANAAEQRGLLQQVTTLGGPGDVSLDYVQTALSIALADGRKNAVYPAPGLADVAEACALTTLRPTQDASAQAIVSAYDPQDALASLDPDERETLIAASADWPARYPMVTNWFEDDDDIFDGVKATSTARARATWTWLETRRDFWASIIARTALLLKDQGDPQARSFAVTAHAVSHDTPLQRIPIMAAIVDQTLEASRATSVAGDDDIMALLMNLMAPPPQPAPRQPRDKPARKRVPRKPK</sequence>
<protein>
    <submittedName>
        <fullName evidence="2">Uncharacterized protein</fullName>
    </submittedName>
</protein>
<gene>
    <name evidence="2" type="ORF">HLH48_09305</name>
</gene>
<evidence type="ECO:0000313" key="2">
    <source>
        <dbReference type="EMBL" id="MBB2160367.1"/>
    </source>
</evidence>
<dbReference type="EMBL" id="JABEQJ010000010">
    <property type="protein sequence ID" value="MBB2160367.1"/>
    <property type="molecule type" value="Genomic_DNA"/>
</dbReference>
<feature type="compositionally biased region" description="Basic residues" evidence="1">
    <location>
        <begin position="532"/>
        <end position="542"/>
    </location>
</feature>
<feature type="region of interest" description="Disordered" evidence="1">
    <location>
        <begin position="517"/>
        <end position="542"/>
    </location>
</feature>
<feature type="region of interest" description="Disordered" evidence="1">
    <location>
        <begin position="100"/>
        <end position="122"/>
    </location>
</feature>
<reference evidence="2 3" key="1">
    <citation type="submission" date="2020-04" db="EMBL/GenBank/DDBJ databases">
        <title>Description of novel Gluconacetobacter.</title>
        <authorList>
            <person name="Sombolestani A."/>
        </authorList>
    </citation>
    <scope>NUCLEOTIDE SEQUENCE [LARGE SCALE GENOMIC DNA]</scope>
    <source>
        <strain evidence="2 3">LMG 19747</strain>
    </source>
</reference>
<evidence type="ECO:0000313" key="3">
    <source>
        <dbReference type="Proteomes" id="UP000589085"/>
    </source>
</evidence>
<proteinExistence type="predicted"/>
<evidence type="ECO:0000256" key="1">
    <source>
        <dbReference type="SAM" id="MobiDB-lite"/>
    </source>
</evidence>
<dbReference type="RefSeq" id="WP_182997232.1">
    <property type="nucleotide sequence ID" value="NZ_JABEQJ010000010.1"/>
</dbReference>